<evidence type="ECO:0008006" key="4">
    <source>
        <dbReference type="Google" id="ProtNLM"/>
    </source>
</evidence>
<sequence>MSFSLELIKKLDTVEPGLRIVLFAMLEEIERHREQSVTRHDFADLRAEILENQKKTDQALDRLTEAQNRTEQSLQEFQHKTDAALDRLTEAQNRTEQSLQEFQRKTDAALDRHEQALDRLTAAQDRTEQALDRLTAAQDRGEQSMQEIRETLGILVRHDESSRSQIGGLSRSLAYSLENEAYRELPRFLATHGIQVKDRIIRGTIDGREINLLAPAVRDGEDVIVVGESVVRLDDNSKFGQLERHLQLAERHYKLPAIPVLVTHFAEPPQLKAAADQGIMVVQSFEWIQGA</sequence>
<dbReference type="Proteomes" id="UP001432180">
    <property type="component" value="Chromosome"/>
</dbReference>
<keyword evidence="1" id="KW-0175">Coiled coil</keyword>
<evidence type="ECO:0000313" key="3">
    <source>
        <dbReference type="Proteomes" id="UP001432180"/>
    </source>
</evidence>
<proteinExistence type="predicted"/>
<dbReference type="EMBL" id="CP121472">
    <property type="protein sequence ID" value="WPL15367.1"/>
    <property type="molecule type" value="Genomic_DNA"/>
</dbReference>
<evidence type="ECO:0000256" key="1">
    <source>
        <dbReference type="SAM" id="Coils"/>
    </source>
</evidence>
<reference evidence="2 3" key="1">
    <citation type="journal article" date="2023" name="Microorganisms">
        <title>Thiorhodovibrio frisius and Trv. litoralis spp. nov., Two Novel Members from a Clade of Fastidious Purple Sulfur Bacteria That Exhibit Unique Red-Shifted Light-Harvesting Capabilities.</title>
        <authorList>
            <person name="Methner A."/>
            <person name="Kuzyk S.B."/>
            <person name="Petersen J."/>
            <person name="Bauer S."/>
            <person name="Brinkmann H."/>
            <person name="Sichau K."/>
            <person name="Wanner G."/>
            <person name="Wolf J."/>
            <person name="Neumann-Schaal M."/>
            <person name="Henke P."/>
            <person name="Tank M."/>
            <person name="Sproer C."/>
            <person name="Bunk B."/>
            <person name="Overmann J."/>
        </authorList>
    </citation>
    <scope>NUCLEOTIDE SEQUENCE [LARGE SCALE GENOMIC DNA]</scope>
    <source>
        <strain evidence="2 3">DSM 6702</strain>
    </source>
</reference>
<dbReference type="RefSeq" id="WP_328985944.1">
    <property type="nucleotide sequence ID" value="NZ_CP121472.1"/>
</dbReference>
<feature type="coiled-coil region" evidence="1">
    <location>
        <begin position="60"/>
        <end position="140"/>
    </location>
</feature>
<keyword evidence="3" id="KW-1185">Reference proteome</keyword>
<accession>A0ABZ0S474</accession>
<gene>
    <name evidence="2" type="ORF">Thiowin_00263</name>
</gene>
<protein>
    <recommendedName>
        <fullName evidence="4">Chromosome partition protein Smc</fullName>
    </recommendedName>
</protein>
<organism evidence="2 3">
    <name type="scientific">Thiorhodovibrio winogradskyi</name>
    <dbReference type="NCBI Taxonomy" id="77007"/>
    <lineage>
        <taxon>Bacteria</taxon>
        <taxon>Pseudomonadati</taxon>
        <taxon>Pseudomonadota</taxon>
        <taxon>Gammaproteobacteria</taxon>
        <taxon>Chromatiales</taxon>
        <taxon>Chromatiaceae</taxon>
        <taxon>Thiorhodovibrio</taxon>
    </lineage>
</organism>
<name>A0ABZ0S474_9GAMM</name>
<evidence type="ECO:0000313" key="2">
    <source>
        <dbReference type="EMBL" id="WPL15367.1"/>
    </source>
</evidence>